<dbReference type="AlphaFoldDB" id="A0A2C6KUY7"/>
<organism evidence="1 2">
    <name type="scientific">Cystoisospora suis</name>
    <dbReference type="NCBI Taxonomy" id="483139"/>
    <lineage>
        <taxon>Eukaryota</taxon>
        <taxon>Sar</taxon>
        <taxon>Alveolata</taxon>
        <taxon>Apicomplexa</taxon>
        <taxon>Conoidasida</taxon>
        <taxon>Coccidia</taxon>
        <taxon>Eucoccidiorida</taxon>
        <taxon>Eimeriorina</taxon>
        <taxon>Sarcocystidae</taxon>
        <taxon>Cystoisospora</taxon>
    </lineage>
</organism>
<sequence>MVALQSQGLLEFSFVCLFMQASPGPPFLLSLGHAVRHSASGPRHTPSAAWEGLRSELRSILSALLCAYWL</sequence>
<evidence type="ECO:0000313" key="1">
    <source>
        <dbReference type="EMBL" id="PHJ19982.1"/>
    </source>
</evidence>
<dbReference type="VEuPathDB" id="ToxoDB:CSUI_006186"/>
<reference evidence="1 2" key="1">
    <citation type="journal article" date="2017" name="Int. J. Parasitol.">
        <title>The genome of the protozoan parasite Cystoisospora suis and a reverse vaccinology approach to identify vaccine candidates.</title>
        <authorList>
            <person name="Palmieri N."/>
            <person name="Shrestha A."/>
            <person name="Ruttkowski B."/>
            <person name="Beck T."/>
            <person name="Vogl C."/>
            <person name="Tomley F."/>
            <person name="Blake D.P."/>
            <person name="Joachim A."/>
        </authorList>
    </citation>
    <scope>NUCLEOTIDE SEQUENCE [LARGE SCALE GENOMIC DNA]</scope>
    <source>
        <strain evidence="1 2">Wien I</strain>
    </source>
</reference>
<dbReference type="RefSeq" id="XP_067921674.1">
    <property type="nucleotide sequence ID" value="XM_068066350.1"/>
</dbReference>
<dbReference type="EMBL" id="MIGC01003089">
    <property type="protein sequence ID" value="PHJ19982.1"/>
    <property type="molecule type" value="Genomic_DNA"/>
</dbReference>
<keyword evidence="2" id="KW-1185">Reference proteome</keyword>
<name>A0A2C6KUY7_9APIC</name>
<proteinExistence type="predicted"/>
<dbReference type="GeneID" id="94429561"/>
<accession>A0A2C6KUY7</accession>
<gene>
    <name evidence="1" type="ORF">CSUI_006186</name>
</gene>
<evidence type="ECO:0000313" key="2">
    <source>
        <dbReference type="Proteomes" id="UP000221165"/>
    </source>
</evidence>
<protein>
    <submittedName>
        <fullName evidence="1">Uncharacterized protein</fullName>
    </submittedName>
</protein>
<comment type="caution">
    <text evidence="1">The sequence shown here is derived from an EMBL/GenBank/DDBJ whole genome shotgun (WGS) entry which is preliminary data.</text>
</comment>
<dbReference type="Proteomes" id="UP000221165">
    <property type="component" value="Unassembled WGS sequence"/>
</dbReference>